<dbReference type="AlphaFoldDB" id="A0A7H0Y2Z3"/>
<organism evidence="1 2">
    <name type="scientific">Paenibacillus peoriae</name>
    <dbReference type="NCBI Taxonomy" id="59893"/>
    <lineage>
        <taxon>Bacteria</taxon>
        <taxon>Bacillati</taxon>
        <taxon>Bacillota</taxon>
        <taxon>Bacilli</taxon>
        <taxon>Bacillales</taxon>
        <taxon>Paenibacillaceae</taxon>
        <taxon>Paenibacillus</taxon>
    </lineage>
</organism>
<accession>A0A7H0Y2Z3</accession>
<gene>
    <name evidence="1" type="ORF">IAQ67_16285</name>
</gene>
<reference evidence="1 2" key="1">
    <citation type="submission" date="2020-09" db="EMBL/GenBank/DDBJ databases">
        <title>Characterization of Paenibacillus peoriae strain ZF390 with broad-spectrum antimicrobial activity as a potential biocontrol agent.</title>
        <authorList>
            <person name="Li L."/>
            <person name="Zhao Y."/>
            <person name="Li B."/>
            <person name="Xie X."/>
        </authorList>
    </citation>
    <scope>NUCLEOTIDE SEQUENCE [LARGE SCALE GENOMIC DNA]</scope>
    <source>
        <strain evidence="1 2">ZF390</strain>
    </source>
</reference>
<name>A0A7H0Y2Z3_9BACL</name>
<protein>
    <submittedName>
        <fullName evidence="1">Uncharacterized protein</fullName>
    </submittedName>
</protein>
<evidence type="ECO:0000313" key="1">
    <source>
        <dbReference type="EMBL" id="QNR65451.1"/>
    </source>
</evidence>
<dbReference type="EMBL" id="CP061172">
    <property type="protein sequence ID" value="QNR65451.1"/>
    <property type="molecule type" value="Genomic_DNA"/>
</dbReference>
<evidence type="ECO:0000313" key="2">
    <source>
        <dbReference type="Proteomes" id="UP000516384"/>
    </source>
</evidence>
<sequence>MTKKGMRYLKTVIETNVSMVDDQIHDFQSRVIDVSSWVDYQNEFIENKSVTRTSSIGNMFGVTIPQNATIENLHYNDNTLKCDIYSYSGLHTKKISYLIE</sequence>
<dbReference type="Proteomes" id="UP000516384">
    <property type="component" value="Chromosome"/>
</dbReference>
<proteinExistence type="predicted"/>